<dbReference type="PANTHER" id="PTHR21087:SF16">
    <property type="entry name" value="SHIKIMATE KINASE 1, CHLOROPLASTIC"/>
    <property type="match status" value="1"/>
</dbReference>
<dbReference type="Proteomes" id="UP000472580">
    <property type="component" value="Unassembled WGS sequence"/>
</dbReference>
<evidence type="ECO:0000256" key="10">
    <source>
        <dbReference type="ARBA" id="ARBA00048567"/>
    </source>
</evidence>
<proteinExistence type="inferred from homology"/>
<evidence type="ECO:0000256" key="8">
    <source>
        <dbReference type="ARBA" id="ARBA00022840"/>
    </source>
</evidence>
<dbReference type="InterPro" id="IPR031322">
    <property type="entry name" value="Shikimate/glucono_kinase"/>
</dbReference>
<dbReference type="UniPathway" id="UPA00053">
    <property type="reaction ID" value="UER00088"/>
</dbReference>
<evidence type="ECO:0000256" key="6">
    <source>
        <dbReference type="ARBA" id="ARBA00022741"/>
    </source>
</evidence>
<dbReference type="Pfam" id="PF01202">
    <property type="entry name" value="SKI"/>
    <property type="match status" value="1"/>
</dbReference>
<keyword evidence="8 11" id="KW-0067">ATP-binding</keyword>
<dbReference type="PROSITE" id="PS01128">
    <property type="entry name" value="SHIKIMATE_KINASE"/>
    <property type="match status" value="1"/>
</dbReference>
<evidence type="ECO:0000256" key="3">
    <source>
        <dbReference type="ARBA" id="ARBA00012154"/>
    </source>
</evidence>
<feature type="binding site" evidence="11">
    <location>
        <position position="141"/>
    </location>
    <ligand>
        <name>substrate</name>
    </ligand>
</feature>
<feature type="binding site" evidence="11">
    <location>
        <position position="20"/>
    </location>
    <ligand>
        <name>Mg(2+)</name>
        <dbReference type="ChEBI" id="CHEBI:18420"/>
    </ligand>
</feature>
<dbReference type="GO" id="GO:0008652">
    <property type="term" value="P:amino acid biosynthetic process"/>
    <property type="evidence" value="ECO:0007669"/>
    <property type="project" value="UniProtKB-KW"/>
</dbReference>
<feature type="binding site" evidence="11">
    <location>
        <position position="62"/>
    </location>
    <ligand>
        <name>substrate</name>
    </ligand>
</feature>
<evidence type="ECO:0000256" key="4">
    <source>
        <dbReference type="ARBA" id="ARBA00022605"/>
    </source>
</evidence>
<keyword evidence="9 11" id="KW-0057">Aromatic amino acid biosynthesis</keyword>
<gene>
    <name evidence="11" type="primary">aroK</name>
    <name evidence="12" type="ORF">E5987_08075</name>
</gene>
<evidence type="ECO:0000313" key="12">
    <source>
        <dbReference type="EMBL" id="MVX57164.1"/>
    </source>
</evidence>
<evidence type="ECO:0000256" key="2">
    <source>
        <dbReference type="ARBA" id="ARBA00006997"/>
    </source>
</evidence>
<keyword evidence="7 11" id="KW-0418">Kinase</keyword>
<keyword evidence="11" id="KW-0460">Magnesium</keyword>
<evidence type="ECO:0000256" key="1">
    <source>
        <dbReference type="ARBA" id="ARBA00004842"/>
    </source>
</evidence>
<keyword evidence="6 11" id="KW-0547">Nucleotide-binding</keyword>
<comment type="caution">
    <text evidence="11">Lacks conserved residue(s) required for the propagation of feature annotation.</text>
</comment>
<protein>
    <recommendedName>
        <fullName evidence="3 11">Shikimate kinase</fullName>
        <shortName evidence="11">SK</shortName>
        <ecNumber evidence="3 11">2.7.1.71</ecNumber>
    </recommendedName>
</protein>
<dbReference type="GO" id="GO:0009073">
    <property type="term" value="P:aromatic amino acid family biosynthetic process"/>
    <property type="evidence" value="ECO:0007669"/>
    <property type="project" value="UniProtKB-KW"/>
</dbReference>
<name>A0A6L6YIH3_9BURK</name>
<dbReference type="Gene3D" id="3.40.50.300">
    <property type="entry name" value="P-loop containing nucleotide triphosphate hydrolases"/>
    <property type="match status" value="1"/>
</dbReference>
<dbReference type="InterPro" id="IPR023000">
    <property type="entry name" value="Shikimate_kinase_CS"/>
</dbReference>
<dbReference type="GO" id="GO:0005829">
    <property type="term" value="C:cytosol"/>
    <property type="evidence" value="ECO:0007669"/>
    <property type="project" value="TreeGrafter"/>
</dbReference>
<dbReference type="PRINTS" id="PR01100">
    <property type="entry name" value="SHIKIMTKNASE"/>
</dbReference>
<comment type="function">
    <text evidence="11">Catalyzes the specific phosphorylation of the 3-hydroxyl group of shikimic acid using ATP as a cosubstrate.</text>
</comment>
<dbReference type="RefSeq" id="WP_160335590.1">
    <property type="nucleotide sequence ID" value="NZ_WSRP01000023.1"/>
</dbReference>
<dbReference type="AlphaFoldDB" id="A0A6L6YIH3"/>
<evidence type="ECO:0000313" key="13">
    <source>
        <dbReference type="Proteomes" id="UP000472580"/>
    </source>
</evidence>
<dbReference type="SUPFAM" id="SSF52540">
    <property type="entry name" value="P-loop containing nucleoside triphosphate hydrolases"/>
    <property type="match status" value="1"/>
</dbReference>
<keyword evidence="11" id="KW-0479">Metal-binding</keyword>
<keyword evidence="13" id="KW-1185">Reference proteome</keyword>
<dbReference type="EMBL" id="WSRP01000023">
    <property type="protein sequence ID" value="MVX57164.1"/>
    <property type="molecule type" value="Genomic_DNA"/>
</dbReference>
<comment type="caution">
    <text evidence="12">The sequence shown here is derived from an EMBL/GenBank/DDBJ whole genome shotgun (WGS) entry which is preliminary data.</text>
</comment>
<evidence type="ECO:0000256" key="7">
    <source>
        <dbReference type="ARBA" id="ARBA00022777"/>
    </source>
</evidence>
<comment type="similarity">
    <text evidence="2 11">Belongs to the shikimate kinase family.</text>
</comment>
<keyword evidence="5 11" id="KW-0808">Transferase</keyword>
<dbReference type="CDD" id="cd00464">
    <property type="entry name" value="SK"/>
    <property type="match status" value="1"/>
</dbReference>
<feature type="binding site" evidence="11">
    <location>
        <position position="84"/>
    </location>
    <ligand>
        <name>substrate</name>
    </ligand>
</feature>
<keyword evidence="11" id="KW-0963">Cytoplasm</keyword>
<dbReference type="EC" id="2.7.1.71" evidence="3 11"/>
<comment type="catalytic activity">
    <reaction evidence="10 11">
        <text>shikimate + ATP = 3-phosphoshikimate + ADP + H(+)</text>
        <dbReference type="Rhea" id="RHEA:13121"/>
        <dbReference type="ChEBI" id="CHEBI:15378"/>
        <dbReference type="ChEBI" id="CHEBI:30616"/>
        <dbReference type="ChEBI" id="CHEBI:36208"/>
        <dbReference type="ChEBI" id="CHEBI:145989"/>
        <dbReference type="ChEBI" id="CHEBI:456216"/>
        <dbReference type="EC" id="2.7.1.71"/>
    </reaction>
</comment>
<evidence type="ECO:0000256" key="9">
    <source>
        <dbReference type="ARBA" id="ARBA00023141"/>
    </source>
</evidence>
<keyword evidence="4 11" id="KW-0028">Amino-acid biosynthesis</keyword>
<dbReference type="PANTHER" id="PTHR21087">
    <property type="entry name" value="SHIKIMATE KINASE"/>
    <property type="match status" value="1"/>
</dbReference>
<sequence>MLNKEANPIFLVGMMGAGKSTVGRCLAERLGMDFVDLDEELERRCGVSIPFIFREEGEEGFRRRESALIEEFTRAKGLVVATGGGAVTQEKNRTLLKNAPIFTVHLKVSAEQCYRRTKNSDRPLLQCENPLEKITLLLESRNPLYGEVASLTVDTDGKASKRVAEELNQTLINLQVIK</sequence>
<dbReference type="GO" id="GO:0000287">
    <property type="term" value="F:magnesium ion binding"/>
    <property type="evidence" value="ECO:0007669"/>
    <property type="project" value="UniProtKB-UniRule"/>
</dbReference>
<evidence type="ECO:0000256" key="5">
    <source>
        <dbReference type="ARBA" id="ARBA00022679"/>
    </source>
</evidence>
<dbReference type="OrthoDB" id="9800332at2"/>
<feature type="binding site" evidence="11">
    <location>
        <position position="38"/>
    </location>
    <ligand>
        <name>substrate</name>
    </ligand>
</feature>
<accession>A0A6L6YIH3</accession>
<reference evidence="12 13" key="1">
    <citation type="submission" date="2019-12" db="EMBL/GenBank/DDBJ databases">
        <title>Microbes associate with the intestines of laboratory mice.</title>
        <authorList>
            <person name="Navarre W."/>
            <person name="Wong E."/>
        </authorList>
    </citation>
    <scope>NUCLEOTIDE SEQUENCE [LARGE SCALE GENOMIC DNA]</scope>
    <source>
        <strain evidence="12 13">NM82_D38</strain>
    </source>
</reference>
<comment type="subunit">
    <text evidence="11">Monomer.</text>
</comment>
<feature type="binding site" evidence="11">
    <location>
        <position position="122"/>
    </location>
    <ligand>
        <name>ATP</name>
        <dbReference type="ChEBI" id="CHEBI:30616"/>
    </ligand>
</feature>
<comment type="pathway">
    <text evidence="1 11">Metabolic intermediate biosynthesis; chorismate biosynthesis; chorismate from D-erythrose 4-phosphate and phosphoenolpyruvate: step 5/7.</text>
</comment>
<feature type="binding site" evidence="11">
    <location>
        <begin position="16"/>
        <end position="21"/>
    </location>
    <ligand>
        <name>ATP</name>
        <dbReference type="ChEBI" id="CHEBI:30616"/>
    </ligand>
</feature>
<dbReference type="GO" id="GO:0005524">
    <property type="term" value="F:ATP binding"/>
    <property type="evidence" value="ECO:0007669"/>
    <property type="project" value="UniProtKB-UniRule"/>
</dbReference>
<dbReference type="HAMAP" id="MF_00109">
    <property type="entry name" value="Shikimate_kinase"/>
    <property type="match status" value="1"/>
</dbReference>
<dbReference type="GO" id="GO:0004765">
    <property type="term" value="F:shikimate kinase activity"/>
    <property type="evidence" value="ECO:0007669"/>
    <property type="project" value="UniProtKB-UniRule"/>
</dbReference>
<comment type="subcellular location">
    <subcellularLocation>
        <location evidence="11">Cytoplasm</location>
    </subcellularLocation>
</comment>
<comment type="cofactor">
    <cofactor evidence="11">
        <name>Mg(2+)</name>
        <dbReference type="ChEBI" id="CHEBI:18420"/>
    </cofactor>
    <text evidence="11">Binds 1 Mg(2+) ion per subunit.</text>
</comment>
<dbReference type="InterPro" id="IPR027417">
    <property type="entry name" value="P-loop_NTPase"/>
</dbReference>
<organism evidence="12 13">
    <name type="scientific">Parasutterella muris</name>
    <dbReference type="NCBI Taxonomy" id="2565572"/>
    <lineage>
        <taxon>Bacteria</taxon>
        <taxon>Pseudomonadati</taxon>
        <taxon>Pseudomonadota</taxon>
        <taxon>Betaproteobacteria</taxon>
        <taxon>Burkholderiales</taxon>
        <taxon>Sutterellaceae</taxon>
        <taxon>Parasutterella</taxon>
    </lineage>
</organism>
<evidence type="ECO:0000256" key="11">
    <source>
        <dbReference type="HAMAP-Rule" id="MF_00109"/>
    </source>
</evidence>
<dbReference type="InterPro" id="IPR000623">
    <property type="entry name" value="Shikimate_kinase/TSH1"/>
</dbReference>
<dbReference type="GO" id="GO:0009423">
    <property type="term" value="P:chorismate biosynthetic process"/>
    <property type="evidence" value="ECO:0007669"/>
    <property type="project" value="UniProtKB-UniRule"/>
</dbReference>